<protein>
    <submittedName>
        <fullName evidence="1">Uncharacterized protein</fullName>
    </submittedName>
</protein>
<dbReference type="EMBL" id="CAJOBH010084107">
    <property type="protein sequence ID" value="CAF4531098.1"/>
    <property type="molecule type" value="Genomic_DNA"/>
</dbReference>
<gene>
    <name evidence="2" type="ORF">BYL167_LOCUS37308</name>
    <name evidence="1" type="ORF">CJN711_LOCUS23337</name>
</gene>
<comment type="caution">
    <text evidence="1">The sequence shown here is derived from an EMBL/GenBank/DDBJ whole genome shotgun (WGS) entry which is preliminary data.</text>
</comment>
<dbReference type="Proteomes" id="UP000681967">
    <property type="component" value="Unassembled WGS sequence"/>
</dbReference>
<sequence>MVGISHLKRKIFKKITLASDHHDSKCNRITDISAKLEYFTSFDISCEFHDLQSTVRCTPRLKFFNVRLTINPSYNLYHFLNRTENEIISTLYLQTVILSFGPNDQTTFSQLAKHLKAMPVLRQLEIKAHSPFLDAKAWKSLLKLS</sequence>
<dbReference type="EMBL" id="CAJNOV010010880">
    <property type="protein sequence ID" value="CAF1426869.1"/>
    <property type="molecule type" value="Genomic_DNA"/>
</dbReference>
<reference evidence="1" key="1">
    <citation type="submission" date="2021-02" db="EMBL/GenBank/DDBJ databases">
        <authorList>
            <person name="Nowell W R."/>
        </authorList>
    </citation>
    <scope>NUCLEOTIDE SEQUENCE</scope>
</reference>
<dbReference type="AlphaFoldDB" id="A0A815MWA8"/>
<evidence type="ECO:0000313" key="1">
    <source>
        <dbReference type="EMBL" id="CAF1426869.1"/>
    </source>
</evidence>
<evidence type="ECO:0000313" key="2">
    <source>
        <dbReference type="EMBL" id="CAF4531098.1"/>
    </source>
</evidence>
<organism evidence="1 3">
    <name type="scientific">Rotaria magnacalcarata</name>
    <dbReference type="NCBI Taxonomy" id="392030"/>
    <lineage>
        <taxon>Eukaryota</taxon>
        <taxon>Metazoa</taxon>
        <taxon>Spiralia</taxon>
        <taxon>Gnathifera</taxon>
        <taxon>Rotifera</taxon>
        <taxon>Eurotatoria</taxon>
        <taxon>Bdelloidea</taxon>
        <taxon>Philodinida</taxon>
        <taxon>Philodinidae</taxon>
        <taxon>Rotaria</taxon>
    </lineage>
</organism>
<dbReference type="Proteomes" id="UP000663855">
    <property type="component" value="Unassembled WGS sequence"/>
</dbReference>
<name>A0A815MWA8_9BILA</name>
<proteinExistence type="predicted"/>
<evidence type="ECO:0000313" key="3">
    <source>
        <dbReference type="Proteomes" id="UP000663855"/>
    </source>
</evidence>
<accession>A0A815MWA8</accession>